<gene>
    <name evidence="1" type="ORF">H4683_001088</name>
</gene>
<dbReference type="EMBL" id="JADBEL010000004">
    <property type="protein sequence ID" value="MBE1554013.1"/>
    <property type="molecule type" value="Genomic_DNA"/>
</dbReference>
<name>A0A927R3Q8_9BACL</name>
<comment type="caution">
    <text evidence="1">The sequence shown here is derived from an EMBL/GenBank/DDBJ whole genome shotgun (WGS) entry which is preliminary data.</text>
</comment>
<evidence type="ECO:0000313" key="2">
    <source>
        <dbReference type="Proteomes" id="UP000658225"/>
    </source>
</evidence>
<sequence length="33" mass="4026">MKQVEQQDWEFLFHGSVEDVDAFLKRHPSFLNF</sequence>
<proteinExistence type="predicted"/>
<reference evidence="1" key="1">
    <citation type="submission" date="2020-10" db="EMBL/GenBank/DDBJ databases">
        <title>Genomic Encyclopedia of Type Strains, Phase IV (KMG-IV): sequencing the most valuable type-strain genomes for metagenomic binning, comparative biology and taxonomic classification.</title>
        <authorList>
            <person name="Goeker M."/>
        </authorList>
    </citation>
    <scope>NUCLEOTIDE SEQUENCE</scope>
    <source>
        <strain evidence="1">DSM 13886</strain>
    </source>
</reference>
<protein>
    <submittedName>
        <fullName evidence="1">Uncharacterized protein</fullName>
    </submittedName>
</protein>
<organism evidence="1 2">
    <name type="scientific">Sporosarcina limicola</name>
    <dbReference type="NCBI Taxonomy" id="34101"/>
    <lineage>
        <taxon>Bacteria</taxon>
        <taxon>Bacillati</taxon>
        <taxon>Bacillota</taxon>
        <taxon>Bacilli</taxon>
        <taxon>Bacillales</taxon>
        <taxon>Caryophanaceae</taxon>
        <taxon>Sporosarcina</taxon>
    </lineage>
</organism>
<evidence type="ECO:0000313" key="1">
    <source>
        <dbReference type="EMBL" id="MBE1554013.1"/>
    </source>
</evidence>
<dbReference type="AlphaFoldDB" id="A0A927R3Q8"/>
<dbReference type="Proteomes" id="UP000658225">
    <property type="component" value="Unassembled WGS sequence"/>
</dbReference>
<keyword evidence="2" id="KW-1185">Reference proteome</keyword>
<accession>A0A927R3Q8</accession>